<feature type="domain" description="Serine aminopeptidase S33" evidence="1">
    <location>
        <begin position="29"/>
        <end position="266"/>
    </location>
</feature>
<dbReference type="InterPro" id="IPR000073">
    <property type="entry name" value="AB_hydrolase_1"/>
</dbReference>
<feature type="non-terminal residue" evidence="2">
    <location>
        <position position="1"/>
    </location>
</feature>
<dbReference type="PANTHER" id="PTHR11614">
    <property type="entry name" value="PHOSPHOLIPASE-RELATED"/>
    <property type="match status" value="1"/>
</dbReference>
<gene>
    <name evidence="2" type="ORF">METZ01_LOCUS154751</name>
</gene>
<dbReference type="Gene3D" id="3.40.50.1820">
    <property type="entry name" value="alpha/beta hydrolase"/>
    <property type="match status" value="1"/>
</dbReference>
<dbReference type="InterPro" id="IPR051044">
    <property type="entry name" value="MAG_DAG_Lipase"/>
</dbReference>
<evidence type="ECO:0000313" key="2">
    <source>
        <dbReference type="EMBL" id="SVB01897.1"/>
    </source>
</evidence>
<protein>
    <recommendedName>
        <fullName evidence="1">Serine aminopeptidase S33 domain-containing protein</fullName>
    </recommendedName>
</protein>
<dbReference type="SUPFAM" id="SSF53474">
    <property type="entry name" value="alpha/beta-Hydrolases"/>
    <property type="match status" value="1"/>
</dbReference>
<accession>A0A382ALN0</accession>
<sequence>VIDPKLTSTAIVMPDGASLPLYTWPHSGTPRAIVLALHGFNDYGEFVRDAAIYLGTQGVKVYSYDQRGFGRAPHQGFWPGTKALGQDLTISARLLRDYHPGIPIYVLGHSMGGAVIMAALTSNNPPMVEGAILVAPAVWGRVTMPFYQRWLLALAARTLPWLKLSGKGLGIKPSDNIEMLRMLGQDPLVIKNTRIDTLWGLVNLMDKALEAAPLFNARSLILIGNNDQVINDKSMDLMRSLLPVSAKGRQTIKRYKGGYHMLLRDLKGKRVWQDILDWIL</sequence>
<reference evidence="2" key="1">
    <citation type="submission" date="2018-05" db="EMBL/GenBank/DDBJ databases">
        <authorList>
            <person name="Lanie J.A."/>
            <person name="Ng W.-L."/>
            <person name="Kazmierczak K.M."/>
            <person name="Andrzejewski T.M."/>
            <person name="Davidsen T.M."/>
            <person name="Wayne K.J."/>
            <person name="Tettelin H."/>
            <person name="Glass J.I."/>
            <person name="Rusch D."/>
            <person name="Podicherti R."/>
            <person name="Tsui H.-C.T."/>
            <person name="Winkler M.E."/>
        </authorList>
    </citation>
    <scope>NUCLEOTIDE SEQUENCE</scope>
</reference>
<dbReference type="InterPro" id="IPR029058">
    <property type="entry name" value="AB_hydrolase_fold"/>
</dbReference>
<name>A0A382ALN0_9ZZZZ</name>
<dbReference type="Pfam" id="PF12146">
    <property type="entry name" value="Hydrolase_4"/>
    <property type="match status" value="1"/>
</dbReference>
<dbReference type="EMBL" id="UINC01025740">
    <property type="protein sequence ID" value="SVB01897.1"/>
    <property type="molecule type" value="Genomic_DNA"/>
</dbReference>
<evidence type="ECO:0000259" key="1">
    <source>
        <dbReference type="Pfam" id="PF12146"/>
    </source>
</evidence>
<dbReference type="PRINTS" id="PR00111">
    <property type="entry name" value="ABHYDROLASE"/>
</dbReference>
<proteinExistence type="predicted"/>
<organism evidence="2">
    <name type="scientific">marine metagenome</name>
    <dbReference type="NCBI Taxonomy" id="408172"/>
    <lineage>
        <taxon>unclassified sequences</taxon>
        <taxon>metagenomes</taxon>
        <taxon>ecological metagenomes</taxon>
    </lineage>
</organism>
<dbReference type="InterPro" id="IPR022742">
    <property type="entry name" value="Hydrolase_4"/>
</dbReference>
<dbReference type="AlphaFoldDB" id="A0A382ALN0"/>